<gene>
    <name evidence="1" type="ORF">B456_007G328100</name>
</gene>
<dbReference type="Gramene" id="KJB45789">
    <property type="protein sequence ID" value="KJB45789"/>
    <property type="gene ID" value="B456_007G328100"/>
</dbReference>
<sequence>MTASVSLTKYKGKKFTKKSSFNLWHDKMRTILVVEETTTSSLWLWLESKYMTKSLTNRLYLKQQLYTLKMEKGTPISQHLNTFNYIIMDLKNNDIKIDDEVRSLIVMCSLSRSYENFVDTMLYNHCDISLKDVKMI</sequence>
<dbReference type="Pfam" id="PF14223">
    <property type="entry name" value="Retrotran_gag_2"/>
    <property type="match status" value="1"/>
</dbReference>
<dbReference type="AlphaFoldDB" id="A0A0D2SNN3"/>
<proteinExistence type="predicted"/>
<evidence type="ECO:0008006" key="3">
    <source>
        <dbReference type="Google" id="ProtNLM"/>
    </source>
</evidence>
<evidence type="ECO:0000313" key="2">
    <source>
        <dbReference type="Proteomes" id="UP000032304"/>
    </source>
</evidence>
<protein>
    <recommendedName>
        <fullName evidence="3">Reverse transcriptase Ty1/copia-type domain-containing protein</fullName>
    </recommendedName>
</protein>
<reference evidence="1 2" key="1">
    <citation type="journal article" date="2012" name="Nature">
        <title>Repeated polyploidization of Gossypium genomes and the evolution of spinnable cotton fibres.</title>
        <authorList>
            <person name="Paterson A.H."/>
            <person name="Wendel J.F."/>
            <person name="Gundlach H."/>
            <person name="Guo H."/>
            <person name="Jenkins J."/>
            <person name="Jin D."/>
            <person name="Llewellyn D."/>
            <person name="Showmaker K.C."/>
            <person name="Shu S."/>
            <person name="Udall J."/>
            <person name="Yoo M.J."/>
            <person name="Byers R."/>
            <person name="Chen W."/>
            <person name="Doron-Faigenboim A."/>
            <person name="Duke M.V."/>
            <person name="Gong L."/>
            <person name="Grimwood J."/>
            <person name="Grover C."/>
            <person name="Grupp K."/>
            <person name="Hu G."/>
            <person name="Lee T.H."/>
            <person name="Li J."/>
            <person name="Lin L."/>
            <person name="Liu T."/>
            <person name="Marler B.S."/>
            <person name="Page J.T."/>
            <person name="Roberts A.W."/>
            <person name="Romanel E."/>
            <person name="Sanders W.S."/>
            <person name="Szadkowski E."/>
            <person name="Tan X."/>
            <person name="Tang H."/>
            <person name="Xu C."/>
            <person name="Wang J."/>
            <person name="Wang Z."/>
            <person name="Zhang D."/>
            <person name="Zhang L."/>
            <person name="Ashrafi H."/>
            <person name="Bedon F."/>
            <person name="Bowers J.E."/>
            <person name="Brubaker C.L."/>
            <person name="Chee P.W."/>
            <person name="Das S."/>
            <person name="Gingle A.R."/>
            <person name="Haigler C.H."/>
            <person name="Harker D."/>
            <person name="Hoffmann L.V."/>
            <person name="Hovav R."/>
            <person name="Jones D.C."/>
            <person name="Lemke C."/>
            <person name="Mansoor S."/>
            <person name="ur Rahman M."/>
            <person name="Rainville L.N."/>
            <person name="Rambani A."/>
            <person name="Reddy U.K."/>
            <person name="Rong J.K."/>
            <person name="Saranga Y."/>
            <person name="Scheffler B.E."/>
            <person name="Scheffler J.A."/>
            <person name="Stelly D.M."/>
            <person name="Triplett B.A."/>
            <person name="Van Deynze A."/>
            <person name="Vaslin M.F."/>
            <person name="Waghmare V.N."/>
            <person name="Walford S.A."/>
            <person name="Wright R.J."/>
            <person name="Zaki E.A."/>
            <person name="Zhang T."/>
            <person name="Dennis E.S."/>
            <person name="Mayer K.F."/>
            <person name="Peterson D.G."/>
            <person name="Rokhsar D.S."/>
            <person name="Wang X."/>
            <person name="Schmutz J."/>
        </authorList>
    </citation>
    <scope>NUCLEOTIDE SEQUENCE [LARGE SCALE GENOMIC DNA]</scope>
</reference>
<evidence type="ECO:0000313" key="1">
    <source>
        <dbReference type="EMBL" id="KJB45789.1"/>
    </source>
</evidence>
<name>A0A0D2SNN3_GOSRA</name>
<organism evidence="1 2">
    <name type="scientific">Gossypium raimondii</name>
    <name type="common">Peruvian cotton</name>
    <name type="synonym">Gossypium klotzschianum subsp. raimondii</name>
    <dbReference type="NCBI Taxonomy" id="29730"/>
    <lineage>
        <taxon>Eukaryota</taxon>
        <taxon>Viridiplantae</taxon>
        <taxon>Streptophyta</taxon>
        <taxon>Embryophyta</taxon>
        <taxon>Tracheophyta</taxon>
        <taxon>Spermatophyta</taxon>
        <taxon>Magnoliopsida</taxon>
        <taxon>eudicotyledons</taxon>
        <taxon>Gunneridae</taxon>
        <taxon>Pentapetalae</taxon>
        <taxon>rosids</taxon>
        <taxon>malvids</taxon>
        <taxon>Malvales</taxon>
        <taxon>Malvaceae</taxon>
        <taxon>Malvoideae</taxon>
        <taxon>Gossypium</taxon>
    </lineage>
</organism>
<dbReference type="Proteomes" id="UP000032304">
    <property type="component" value="Chromosome 7"/>
</dbReference>
<keyword evidence="2" id="KW-1185">Reference proteome</keyword>
<dbReference type="EMBL" id="CM001746">
    <property type="protein sequence ID" value="KJB45789.1"/>
    <property type="molecule type" value="Genomic_DNA"/>
</dbReference>
<dbReference type="OMA" id="MLMSHEV"/>
<dbReference type="eggNOG" id="KOG0017">
    <property type="taxonomic scope" value="Eukaryota"/>
</dbReference>
<accession>A0A0D2SNN3</accession>